<dbReference type="OrthoDB" id="3797508at2759"/>
<sequence length="232" mass="26732">MCWITLLPKRKQVPKGGLHHHDDPNRHSHRNYILLNERGTSHIRHIRGIERSLVPSLCAHEHEQYDDRKFDKTEPLSRHNFQPHLLAHSRRVHNGKLHGSGKKRARNFDQQEIRTSSLQRARDSFQPVSTGFQPRPIYAPITPLQTPAIMAPSSERVRQVTRAALQEQRSGRVRNLRRVAGYDILSSDVPWDWNCVISTDATVPAKSSDRFPGKPTKKELGYPPFGHMSSWM</sequence>
<accession>A0A6A5XJA1</accession>
<organism evidence="1 2">
    <name type="scientific">Aaosphaeria arxii CBS 175.79</name>
    <dbReference type="NCBI Taxonomy" id="1450172"/>
    <lineage>
        <taxon>Eukaryota</taxon>
        <taxon>Fungi</taxon>
        <taxon>Dikarya</taxon>
        <taxon>Ascomycota</taxon>
        <taxon>Pezizomycotina</taxon>
        <taxon>Dothideomycetes</taxon>
        <taxon>Pleosporomycetidae</taxon>
        <taxon>Pleosporales</taxon>
        <taxon>Pleosporales incertae sedis</taxon>
        <taxon>Aaosphaeria</taxon>
    </lineage>
</organism>
<name>A0A6A5XJA1_9PLEO</name>
<evidence type="ECO:0000313" key="1">
    <source>
        <dbReference type="EMBL" id="KAF2012394.1"/>
    </source>
</evidence>
<keyword evidence="2" id="KW-1185">Reference proteome</keyword>
<reference evidence="1" key="1">
    <citation type="journal article" date="2020" name="Stud. Mycol.">
        <title>101 Dothideomycetes genomes: a test case for predicting lifestyles and emergence of pathogens.</title>
        <authorList>
            <person name="Haridas S."/>
            <person name="Albert R."/>
            <person name="Binder M."/>
            <person name="Bloem J."/>
            <person name="Labutti K."/>
            <person name="Salamov A."/>
            <person name="Andreopoulos B."/>
            <person name="Baker S."/>
            <person name="Barry K."/>
            <person name="Bills G."/>
            <person name="Bluhm B."/>
            <person name="Cannon C."/>
            <person name="Castanera R."/>
            <person name="Culley D."/>
            <person name="Daum C."/>
            <person name="Ezra D."/>
            <person name="Gonzalez J."/>
            <person name="Henrissat B."/>
            <person name="Kuo A."/>
            <person name="Liang C."/>
            <person name="Lipzen A."/>
            <person name="Lutzoni F."/>
            <person name="Magnuson J."/>
            <person name="Mondo S."/>
            <person name="Nolan M."/>
            <person name="Ohm R."/>
            <person name="Pangilinan J."/>
            <person name="Park H.-J."/>
            <person name="Ramirez L."/>
            <person name="Alfaro M."/>
            <person name="Sun H."/>
            <person name="Tritt A."/>
            <person name="Yoshinaga Y."/>
            <person name="Zwiers L.-H."/>
            <person name="Turgeon B."/>
            <person name="Goodwin S."/>
            <person name="Spatafora J."/>
            <person name="Crous P."/>
            <person name="Grigoriev I."/>
        </authorList>
    </citation>
    <scope>NUCLEOTIDE SEQUENCE</scope>
    <source>
        <strain evidence="1">CBS 175.79</strain>
    </source>
</reference>
<dbReference type="Proteomes" id="UP000799778">
    <property type="component" value="Unassembled WGS sequence"/>
</dbReference>
<proteinExistence type="predicted"/>
<gene>
    <name evidence="1" type="ORF">BU24DRAFT_276464</name>
</gene>
<dbReference type="AlphaFoldDB" id="A0A6A5XJA1"/>
<dbReference type="GeneID" id="54280049"/>
<evidence type="ECO:0000313" key="2">
    <source>
        <dbReference type="Proteomes" id="UP000799778"/>
    </source>
</evidence>
<dbReference type="RefSeq" id="XP_033380733.1">
    <property type="nucleotide sequence ID" value="XM_033522652.1"/>
</dbReference>
<dbReference type="EMBL" id="ML978073">
    <property type="protein sequence ID" value="KAF2012394.1"/>
    <property type="molecule type" value="Genomic_DNA"/>
</dbReference>
<protein>
    <submittedName>
        <fullName evidence="1">Uncharacterized protein</fullName>
    </submittedName>
</protein>